<sequence length="308" mass="34144">MFGLLLVAVSVVAASSPATPAKRAAADKVTGVREGMEYTQVRRLLLDAGWVPLDAEYLRPWPAYPDYPEVNCGTGWQATCSAFFFRGDYYFGVGLNPKESRRHLPVEWTWRSRDPAGLARDHRVVKAVISATRQGNVQIEERSPVIKAACGTNKVWLSWNNAVPNATLVTCDYGGTAHDNWGWLVETGLEDDETRVRRFSLGKVTSVAEFKRFGAQVRDAFSSHPWCSGAKPKVPLNAVFATLVKTPSQSGDVPYCFMPHFFTGNTGTPLRSIPAVDDVSPDVPWAEAGLLAREVEILRDWRREFAPE</sequence>
<accession>A0ABY7Y100</accession>
<protein>
    <submittedName>
        <fullName evidence="1">Uncharacterized protein</fullName>
    </submittedName>
</protein>
<evidence type="ECO:0000313" key="2">
    <source>
        <dbReference type="Proteomes" id="UP001216828"/>
    </source>
</evidence>
<reference evidence="1 2" key="1">
    <citation type="submission" date="2021-08" db="EMBL/GenBank/DDBJ databases">
        <title>Stenotrophomonas forensis sp. nov., isolated from contaminated viral transport media.</title>
        <authorList>
            <person name="Nguyen S.V."/>
            <person name="Edwards D."/>
            <person name="Scott S."/>
            <person name="Doss J."/>
            <person name="Merid S."/>
            <person name="Zelaya E."/>
            <person name="Maza C."/>
            <person name="Mann M."/>
            <person name="Hamilton B."/>
            <person name="Blackwell R."/>
            <person name="Tran A."/>
            <person name="Hauser J."/>
        </authorList>
    </citation>
    <scope>NUCLEOTIDE SEQUENCE [LARGE SCALE GENOMIC DNA]</scope>
    <source>
        <strain evidence="1 2">DFS-20110405</strain>
    </source>
</reference>
<organism evidence="1 2">
    <name type="scientific">Stenotrophomonas forensis</name>
    <dbReference type="NCBI Taxonomy" id="2871169"/>
    <lineage>
        <taxon>Bacteria</taxon>
        <taxon>Pseudomonadati</taxon>
        <taxon>Pseudomonadota</taxon>
        <taxon>Gammaproteobacteria</taxon>
        <taxon>Lysobacterales</taxon>
        <taxon>Lysobacteraceae</taxon>
        <taxon>Stenotrophomonas</taxon>
        <taxon>Stenotrophomonas maltophilia group</taxon>
    </lineage>
</organism>
<dbReference type="EMBL" id="CP082270">
    <property type="protein sequence ID" value="WDM63651.1"/>
    <property type="molecule type" value="Genomic_DNA"/>
</dbReference>
<keyword evidence="2" id="KW-1185">Reference proteome</keyword>
<dbReference type="RefSeq" id="WP_148565004.1">
    <property type="nucleotide sequence ID" value="NZ_CP082270.1"/>
</dbReference>
<gene>
    <name evidence="1" type="ORF">K5L94_21590</name>
</gene>
<evidence type="ECO:0000313" key="1">
    <source>
        <dbReference type="EMBL" id="WDM63651.1"/>
    </source>
</evidence>
<proteinExistence type="predicted"/>
<dbReference type="Proteomes" id="UP001216828">
    <property type="component" value="Chromosome"/>
</dbReference>
<name>A0ABY7Y100_9GAMM</name>